<protein>
    <submittedName>
        <fullName evidence="1">Uncharacterized protein</fullName>
    </submittedName>
</protein>
<evidence type="ECO:0000313" key="1">
    <source>
        <dbReference type="EMBL" id="GBP74870.1"/>
    </source>
</evidence>
<sequence length="84" mass="9705">MYSHGPNCDGDVVTPDCRCGASKRPARAIRNARLFQLSSHSVKRTEDCRGVRTSFFCFRLLRVFIIDKILKEEEEAFNIWHACQ</sequence>
<evidence type="ECO:0000313" key="2">
    <source>
        <dbReference type="Proteomes" id="UP000299102"/>
    </source>
</evidence>
<name>A0A4C1YIH7_EUMVA</name>
<reference evidence="1 2" key="1">
    <citation type="journal article" date="2019" name="Commun. Biol.">
        <title>The bagworm genome reveals a unique fibroin gene that provides high tensile strength.</title>
        <authorList>
            <person name="Kono N."/>
            <person name="Nakamura H."/>
            <person name="Ohtoshi R."/>
            <person name="Tomita M."/>
            <person name="Numata K."/>
            <person name="Arakawa K."/>
        </authorList>
    </citation>
    <scope>NUCLEOTIDE SEQUENCE [LARGE SCALE GENOMIC DNA]</scope>
</reference>
<dbReference type="AlphaFoldDB" id="A0A4C1YIH7"/>
<keyword evidence="2" id="KW-1185">Reference proteome</keyword>
<comment type="caution">
    <text evidence="1">The sequence shown here is derived from an EMBL/GenBank/DDBJ whole genome shotgun (WGS) entry which is preliminary data.</text>
</comment>
<accession>A0A4C1YIH7</accession>
<organism evidence="1 2">
    <name type="scientific">Eumeta variegata</name>
    <name type="common">Bagworm moth</name>
    <name type="synonym">Eumeta japonica</name>
    <dbReference type="NCBI Taxonomy" id="151549"/>
    <lineage>
        <taxon>Eukaryota</taxon>
        <taxon>Metazoa</taxon>
        <taxon>Ecdysozoa</taxon>
        <taxon>Arthropoda</taxon>
        <taxon>Hexapoda</taxon>
        <taxon>Insecta</taxon>
        <taxon>Pterygota</taxon>
        <taxon>Neoptera</taxon>
        <taxon>Endopterygota</taxon>
        <taxon>Lepidoptera</taxon>
        <taxon>Glossata</taxon>
        <taxon>Ditrysia</taxon>
        <taxon>Tineoidea</taxon>
        <taxon>Psychidae</taxon>
        <taxon>Oiketicinae</taxon>
        <taxon>Eumeta</taxon>
    </lineage>
</organism>
<dbReference type="Proteomes" id="UP000299102">
    <property type="component" value="Unassembled WGS sequence"/>
</dbReference>
<gene>
    <name evidence="1" type="ORF">EVAR_99695_1</name>
</gene>
<dbReference type="EMBL" id="BGZK01001226">
    <property type="protein sequence ID" value="GBP74870.1"/>
    <property type="molecule type" value="Genomic_DNA"/>
</dbReference>
<proteinExistence type="predicted"/>